<organism evidence="1 2">
    <name type="scientific">Pseudomonas fluorescens</name>
    <dbReference type="NCBI Taxonomy" id="294"/>
    <lineage>
        <taxon>Bacteria</taxon>
        <taxon>Pseudomonadati</taxon>
        <taxon>Pseudomonadota</taxon>
        <taxon>Gammaproteobacteria</taxon>
        <taxon>Pseudomonadales</taxon>
        <taxon>Pseudomonadaceae</taxon>
        <taxon>Pseudomonas</taxon>
    </lineage>
</organism>
<dbReference type="AlphaFoldDB" id="A0A5E7EBS2"/>
<evidence type="ECO:0008006" key="3">
    <source>
        <dbReference type="Google" id="ProtNLM"/>
    </source>
</evidence>
<reference evidence="1 2" key="1">
    <citation type="submission" date="2019-09" db="EMBL/GenBank/DDBJ databases">
        <authorList>
            <person name="Chandra G."/>
            <person name="Truman W A."/>
        </authorList>
    </citation>
    <scope>NUCLEOTIDE SEQUENCE [LARGE SCALE GENOMIC DNA]</scope>
    <source>
        <strain evidence="1">PS723</strain>
    </source>
</reference>
<protein>
    <recommendedName>
        <fullName evidence="3">RHS repeat-associated core domain-containing protein</fullName>
    </recommendedName>
</protein>
<dbReference type="InterPro" id="IPR022385">
    <property type="entry name" value="Rhs_assc_core"/>
</dbReference>
<name>A0A5E7EBS2_PSEFL</name>
<proteinExistence type="predicted"/>
<sequence length="350" mass="39572">MPTSPRETVLCRYQYDPLDRQTGCALLAQSVIQRFYCKSRLATEVQGAVQTSIVQHDDQLLAQQQRHGARLDTTLVATDLQRSVLSALDKTRPHPFAYLPYGYRPPENGLLSLLGFNGERPDPVTGHYHLGNGYRQFNPLLMRFNSPDNMSPFGKGGINAYAYCEGDPRNRVDPTGHFLKYLFALGQKEHLSTIKANITMHKILRGYGVVNGKTSLQVSKASNPIIDIDIYDDVFISGIATALDSRNTRHINENIPNLHAAEIPRMERLPSTPAIEKAMERATNKLTKVGQVHNLHRQTLRDNSRASRIKHLEDSLGVFREIQDVHVKFRHVHDMIDNLETAVSRVRRYG</sequence>
<dbReference type="SUPFAM" id="SSF56399">
    <property type="entry name" value="ADP-ribosylation"/>
    <property type="match status" value="1"/>
</dbReference>
<evidence type="ECO:0000313" key="2">
    <source>
        <dbReference type="Proteomes" id="UP000379480"/>
    </source>
</evidence>
<evidence type="ECO:0000313" key="1">
    <source>
        <dbReference type="EMBL" id="VVO24411.1"/>
    </source>
</evidence>
<gene>
    <name evidence="1" type="ORF">PS723_04477</name>
</gene>
<dbReference type="OrthoDB" id="5905222at2"/>
<dbReference type="Proteomes" id="UP000379480">
    <property type="component" value="Unassembled WGS sequence"/>
</dbReference>
<dbReference type="Gene3D" id="2.180.10.10">
    <property type="entry name" value="RHS repeat-associated core"/>
    <property type="match status" value="1"/>
</dbReference>
<dbReference type="NCBIfam" id="TIGR03696">
    <property type="entry name" value="Rhs_assc_core"/>
    <property type="match status" value="1"/>
</dbReference>
<dbReference type="RefSeq" id="WP_150805788.1">
    <property type="nucleotide sequence ID" value="NZ_CABVHY010000024.1"/>
</dbReference>
<accession>A0A5E7EBS2</accession>
<dbReference type="EMBL" id="CABVHY010000024">
    <property type="protein sequence ID" value="VVO24411.1"/>
    <property type="molecule type" value="Genomic_DNA"/>
</dbReference>